<keyword evidence="1" id="KW-0175">Coiled coil</keyword>
<gene>
    <name evidence="2" type="ORF">JIN87_08780</name>
</gene>
<dbReference type="Pfam" id="PF11932">
    <property type="entry name" value="DUF3450"/>
    <property type="match status" value="1"/>
</dbReference>
<accession>A0A934RWV0</accession>
<dbReference type="AlphaFoldDB" id="A0A934RWV0"/>
<keyword evidence="3" id="KW-1185">Reference proteome</keyword>
<evidence type="ECO:0000313" key="2">
    <source>
        <dbReference type="EMBL" id="MBK1876960.1"/>
    </source>
</evidence>
<dbReference type="Proteomes" id="UP000617628">
    <property type="component" value="Unassembled WGS sequence"/>
</dbReference>
<dbReference type="InterPro" id="IPR016866">
    <property type="entry name" value="UCP028069"/>
</dbReference>
<evidence type="ECO:0000256" key="1">
    <source>
        <dbReference type="SAM" id="Coils"/>
    </source>
</evidence>
<reference evidence="2" key="1">
    <citation type="submission" date="2021-01" db="EMBL/GenBank/DDBJ databases">
        <title>Modified the classification status of verrucomicrobia.</title>
        <authorList>
            <person name="Feng X."/>
        </authorList>
    </citation>
    <scope>NUCLEOTIDE SEQUENCE</scope>
    <source>
        <strain evidence="2">KCTC 13126</strain>
    </source>
</reference>
<protein>
    <submittedName>
        <fullName evidence="2">DUF3450 family protein</fullName>
    </submittedName>
</protein>
<name>A0A934RWV0_9BACT</name>
<feature type="coiled-coil region" evidence="1">
    <location>
        <begin position="37"/>
        <end position="95"/>
    </location>
</feature>
<proteinExistence type="predicted"/>
<sequence length="238" mass="26935">MYPLHADAVKDTQHTLSEWIALEKQISEEKFEWIEQKEVLENSIEFMETEIASLEEIIKTAEETASAGERKRAELDDEKEKLDAATDDITAAVESYESTIKELSLTWPNVFRESVETFLKRIPDEEQKKTTPVTTRLQNVVAIMTQFDKFQGIVTKDTGIQEVGGESREVTTLYFGFAYAYYIDGTGEYAGYGYPSSDKGWEWKTDASLSESVSQLVAVYDRSIDAHFLGLPAKIVTP</sequence>
<dbReference type="EMBL" id="JAENIL010000013">
    <property type="protein sequence ID" value="MBK1876960.1"/>
    <property type="molecule type" value="Genomic_DNA"/>
</dbReference>
<comment type="caution">
    <text evidence="2">The sequence shown here is derived from an EMBL/GenBank/DDBJ whole genome shotgun (WGS) entry which is preliminary data.</text>
</comment>
<evidence type="ECO:0000313" key="3">
    <source>
        <dbReference type="Proteomes" id="UP000617628"/>
    </source>
</evidence>
<organism evidence="2 3">
    <name type="scientific">Pelagicoccus mobilis</name>
    <dbReference type="NCBI Taxonomy" id="415221"/>
    <lineage>
        <taxon>Bacteria</taxon>
        <taxon>Pseudomonadati</taxon>
        <taxon>Verrucomicrobiota</taxon>
        <taxon>Opitutia</taxon>
        <taxon>Puniceicoccales</taxon>
        <taxon>Pelagicoccaceae</taxon>
        <taxon>Pelagicoccus</taxon>
    </lineage>
</organism>